<evidence type="ECO:0000256" key="4">
    <source>
        <dbReference type="ARBA" id="ARBA00022840"/>
    </source>
</evidence>
<dbReference type="GO" id="GO:0016787">
    <property type="term" value="F:hydrolase activity"/>
    <property type="evidence" value="ECO:0007669"/>
    <property type="project" value="UniProtKB-KW"/>
</dbReference>
<dbReference type="InterPro" id="IPR000330">
    <property type="entry name" value="SNF2_N"/>
</dbReference>
<keyword evidence="8" id="KW-1185">Reference proteome</keyword>
<dbReference type="GO" id="GO:0004386">
    <property type="term" value="F:helicase activity"/>
    <property type="evidence" value="ECO:0007669"/>
    <property type="project" value="UniProtKB-KW"/>
</dbReference>
<dbReference type="PANTHER" id="PTHR45766">
    <property type="entry name" value="DNA ANNEALING HELICASE AND ENDONUCLEASE ZRANB3 FAMILY MEMBER"/>
    <property type="match status" value="1"/>
</dbReference>
<protein>
    <submittedName>
        <fullName evidence="7">SNF2 helicase</fullName>
    </submittedName>
</protein>
<dbReference type="InterPro" id="IPR014001">
    <property type="entry name" value="Helicase_ATP-bd"/>
</dbReference>
<keyword evidence="4" id="KW-0067">ATP-binding</keyword>
<dbReference type="Proteomes" id="UP001162001">
    <property type="component" value="Segment"/>
</dbReference>
<dbReference type="PROSITE" id="PS51192">
    <property type="entry name" value="HELICASE_ATP_BIND_1"/>
    <property type="match status" value="1"/>
</dbReference>
<dbReference type="InterPro" id="IPR001650">
    <property type="entry name" value="Helicase_C-like"/>
</dbReference>
<dbReference type="GO" id="GO:0006281">
    <property type="term" value="P:DNA repair"/>
    <property type="evidence" value="ECO:0007669"/>
    <property type="project" value="TreeGrafter"/>
</dbReference>
<gene>
    <name evidence="7" type="ORF">Fadolivirus_1_1301</name>
</gene>
<accession>A0A7D3QWN1</accession>
<feature type="domain" description="Helicase C-terminal" evidence="6">
    <location>
        <begin position="267"/>
        <end position="418"/>
    </location>
</feature>
<dbReference type="InterPro" id="IPR027417">
    <property type="entry name" value="P-loop_NTPase"/>
</dbReference>
<feature type="domain" description="Helicase ATP-binding" evidence="5">
    <location>
        <begin position="12"/>
        <end position="149"/>
    </location>
</feature>
<evidence type="ECO:0000259" key="6">
    <source>
        <dbReference type="PROSITE" id="PS51194"/>
    </source>
</evidence>
<dbReference type="Pfam" id="PF00176">
    <property type="entry name" value="SNF2-rel_dom"/>
    <property type="match status" value="1"/>
</dbReference>
<dbReference type="SMART" id="SM00490">
    <property type="entry name" value="HELICc"/>
    <property type="match status" value="1"/>
</dbReference>
<evidence type="ECO:0000313" key="8">
    <source>
        <dbReference type="Proteomes" id="UP001162001"/>
    </source>
</evidence>
<keyword evidence="3 7" id="KW-0347">Helicase</keyword>
<dbReference type="Gene3D" id="3.40.50.300">
    <property type="entry name" value="P-loop containing nucleotide triphosphate hydrolases"/>
    <property type="match status" value="2"/>
</dbReference>
<dbReference type="PROSITE" id="PS51194">
    <property type="entry name" value="HELICASE_CTER"/>
    <property type="match status" value="1"/>
</dbReference>
<dbReference type="EMBL" id="MT418680">
    <property type="protein sequence ID" value="QKF94759.1"/>
    <property type="molecule type" value="Genomic_DNA"/>
</dbReference>
<dbReference type="PANTHER" id="PTHR45766:SF3">
    <property type="entry name" value="DNA ANNEALING HELICASE AND ENDONUCLEASE ZRANB3"/>
    <property type="match status" value="1"/>
</dbReference>
<evidence type="ECO:0000256" key="3">
    <source>
        <dbReference type="ARBA" id="ARBA00022806"/>
    </source>
</evidence>
<dbReference type="GO" id="GO:0005524">
    <property type="term" value="F:ATP binding"/>
    <property type="evidence" value="ECO:0007669"/>
    <property type="project" value="UniProtKB-KW"/>
</dbReference>
<dbReference type="Pfam" id="PF00271">
    <property type="entry name" value="Helicase_C"/>
    <property type="match status" value="1"/>
</dbReference>
<dbReference type="GO" id="GO:0004520">
    <property type="term" value="F:DNA endonuclease activity"/>
    <property type="evidence" value="ECO:0007669"/>
    <property type="project" value="TreeGrafter"/>
</dbReference>
<keyword evidence="1" id="KW-0547">Nucleotide-binding</keyword>
<sequence length="463" mass="53959">MVQLKQHQLLPINFMKNNKGLILFHSTGSGKTLTALYSMYQFDKDIIVLGPKSSKKAFMDNIKKANLDPNRVTFYSYKKIKNLMETQMEIFINKSVIVDEAHNLRSETTDNLMVLSALSKSYKIILLTATPVINYLNDLAVLVNLVKGSDSLPTERRLFNNMYYDEDDFKILNKDILINKLKNCISYYKHLDDENYPKSSTQEIEIEMNPDQLQEYVYYVYKILFKDKKVENPYNIDFSTLDKRKKNFFLSATRQLSNSVKGSVTPKINAIYDKIKSGPYPVIVYSNFLKNGIYPLIQLLERDNVTYKTITGDTTDDKINMIVNNYNSGKYKVLLISSAGSESLDLKNTRQIHIMEPHWNLPKITQVIGRAVRYRSHETLPKLDRNVVIYKWISIFPKTILNQSADQYLIELSKKKDLIFDNFLEIIESVSIEKNKIGGYFKQYIVYKNEYIKYKLNHKNISK</sequence>
<proteinExistence type="predicted"/>
<name>A0A7D3QWN1_9VIRU</name>
<reference evidence="7 8" key="1">
    <citation type="submission" date="2020-04" db="EMBL/GenBank/DDBJ databases">
        <title>Advantages and limits of metagenomic assembly and binning of a giant virus.</title>
        <authorList>
            <person name="Schulz F."/>
            <person name="Andreani J."/>
            <person name="Francis R."/>
            <person name="Boudjemaa H."/>
            <person name="Bou Khalil J.Y."/>
            <person name="Lee J."/>
            <person name="La Scola B."/>
            <person name="Woyke T."/>
        </authorList>
    </citation>
    <scope>NUCLEOTIDE SEQUENCE [LARGE SCALE GENOMIC DNA]</scope>
    <source>
        <strain evidence="7 8">FV1/VV64</strain>
    </source>
</reference>
<evidence type="ECO:0000256" key="1">
    <source>
        <dbReference type="ARBA" id="ARBA00022741"/>
    </source>
</evidence>
<dbReference type="SMART" id="SM00487">
    <property type="entry name" value="DEXDc"/>
    <property type="match status" value="1"/>
</dbReference>
<evidence type="ECO:0000259" key="5">
    <source>
        <dbReference type="PROSITE" id="PS51192"/>
    </source>
</evidence>
<dbReference type="GO" id="GO:0031297">
    <property type="term" value="P:replication fork processing"/>
    <property type="evidence" value="ECO:0007669"/>
    <property type="project" value="TreeGrafter"/>
</dbReference>
<evidence type="ECO:0000313" key="7">
    <source>
        <dbReference type="EMBL" id="QKF94759.1"/>
    </source>
</evidence>
<organism evidence="7 8">
    <name type="scientific">Fadolivirus FV1/VV64</name>
    <dbReference type="NCBI Taxonomy" id="3070911"/>
    <lineage>
        <taxon>Viruses</taxon>
        <taxon>Varidnaviria</taxon>
        <taxon>Bamfordvirae</taxon>
        <taxon>Nucleocytoviricota</taxon>
        <taxon>Megaviricetes</taxon>
        <taxon>Imitervirales</taxon>
        <taxon>Mimiviridae</taxon>
        <taxon>Klosneuvirinae</taxon>
        <taxon>Fadolivirus</taxon>
        <taxon>Fadolivirus algeromassiliense</taxon>
    </lineage>
</organism>
<evidence type="ECO:0000256" key="2">
    <source>
        <dbReference type="ARBA" id="ARBA00022801"/>
    </source>
</evidence>
<keyword evidence="2" id="KW-0378">Hydrolase</keyword>
<dbReference type="SUPFAM" id="SSF52540">
    <property type="entry name" value="P-loop containing nucleoside triphosphate hydrolases"/>
    <property type="match status" value="1"/>
</dbReference>